<accession>A0ABW5EHG4</accession>
<gene>
    <name evidence="1" type="primary">sixA</name>
    <name evidence="1" type="ORF">ACFSKX_13595</name>
</gene>
<dbReference type="SMART" id="SM00855">
    <property type="entry name" value="PGAM"/>
    <property type="match status" value="1"/>
</dbReference>
<keyword evidence="2" id="KW-1185">Reference proteome</keyword>
<dbReference type="InterPro" id="IPR004449">
    <property type="entry name" value="SixA"/>
</dbReference>
<evidence type="ECO:0000313" key="2">
    <source>
        <dbReference type="Proteomes" id="UP001597425"/>
    </source>
</evidence>
<dbReference type="InterPro" id="IPR013078">
    <property type="entry name" value="His_Pase_superF_clade-1"/>
</dbReference>
<dbReference type="EMBL" id="JBHUJD010000017">
    <property type="protein sequence ID" value="MFD2311455.1"/>
    <property type="molecule type" value="Genomic_DNA"/>
</dbReference>
<dbReference type="Pfam" id="PF00300">
    <property type="entry name" value="His_Phos_1"/>
    <property type="match status" value="1"/>
</dbReference>
<dbReference type="SUPFAM" id="SSF53254">
    <property type="entry name" value="Phosphoglycerate mutase-like"/>
    <property type="match status" value="1"/>
</dbReference>
<dbReference type="Gene3D" id="3.40.50.1240">
    <property type="entry name" value="Phosphoglycerate mutase-like"/>
    <property type="match status" value="1"/>
</dbReference>
<dbReference type="RefSeq" id="WP_265722045.1">
    <property type="nucleotide sequence ID" value="NZ_JAPIVK010000017.1"/>
</dbReference>
<sequence length="151" mass="16223">MQLLILRHGEAEPMEVDDAARQLTGRGRAQVAGICESRVEALSGVRAIWASPFVRARQTAEIVADKFGLEIKTEPLLIGDTSPQQVLDALQQVGDFPLLLVSHQPLVGSLINGLCGTGDRYPMGTSSLACLSAEVWADGCAELEWLQHATT</sequence>
<reference evidence="2" key="1">
    <citation type="journal article" date="2019" name="Int. J. Syst. Evol. Microbiol.">
        <title>The Global Catalogue of Microorganisms (GCM) 10K type strain sequencing project: providing services to taxonomists for standard genome sequencing and annotation.</title>
        <authorList>
            <consortium name="The Broad Institute Genomics Platform"/>
            <consortium name="The Broad Institute Genome Sequencing Center for Infectious Disease"/>
            <person name="Wu L."/>
            <person name="Ma J."/>
        </authorList>
    </citation>
    <scope>NUCLEOTIDE SEQUENCE [LARGE SCALE GENOMIC DNA]</scope>
    <source>
        <strain evidence="2">KCTC 12848</strain>
    </source>
</reference>
<dbReference type="CDD" id="cd07067">
    <property type="entry name" value="HP_PGM_like"/>
    <property type="match status" value="1"/>
</dbReference>
<comment type="caution">
    <text evidence="1">The sequence shown here is derived from an EMBL/GenBank/DDBJ whole genome shotgun (WGS) entry which is preliminary data.</text>
</comment>
<proteinExistence type="predicted"/>
<protein>
    <submittedName>
        <fullName evidence="1">Phosphohistidine phosphatase SixA</fullName>
    </submittedName>
</protein>
<dbReference type="NCBIfam" id="TIGR00249">
    <property type="entry name" value="sixA"/>
    <property type="match status" value="1"/>
</dbReference>
<organism evidence="1 2">
    <name type="scientific">Microbulbifer halophilus</name>
    <dbReference type="NCBI Taxonomy" id="453963"/>
    <lineage>
        <taxon>Bacteria</taxon>
        <taxon>Pseudomonadati</taxon>
        <taxon>Pseudomonadota</taxon>
        <taxon>Gammaproteobacteria</taxon>
        <taxon>Cellvibrionales</taxon>
        <taxon>Microbulbiferaceae</taxon>
        <taxon>Microbulbifer</taxon>
    </lineage>
</organism>
<dbReference type="InterPro" id="IPR029033">
    <property type="entry name" value="His_PPase_superfam"/>
</dbReference>
<dbReference type="Proteomes" id="UP001597425">
    <property type="component" value="Unassembled WGS sequence"/>
</dbReference>
<evidence type="ECO:0000313" key="1">
    <source>
        <dbReference type="EMBL" id="MFD2311455.1"/>
    </source>
</evidence>
<name>A0ABW5EHG4_9GAMM</name>